<evidence type="ECO:0000313" key="3">
    <source>
        <dbReference type="EMBL" id="OWQ96971.1"/>
    </source>
</evidence>
<accession>A0A246JV68</accession>
<feature type="domain" description="CinA C-terminal" evidence="2">
    <location>
        <begin position="12"/>
        <end position="161"/>
    </location>
</feature>
<feature type="region of interest" description="Disordered" evidence="1">
    <location>
        <begin position="166"/>
        <end position="193"/>
    </location>
</feature>
<keyword evidence="4" id="KW-1185">Reference proteome</keyword>
<dbReference type="InterPro" id="IPR036653">
    <property type="entry name" value="CinA-like_C"/>
</dbReference>
<gene>
    <name evidence="3" type="ORF">CDQ92_07695</name>
</gene>
<sequence>MVTPYRRDIDNCAHELAAALAGSELRIVTAESCTGGLLAARLAGEPRLGPHLDRGYIVYSPRSKIEVLGAHPAEVACSDAVNMAVTLSLARGALARSGADIATAVTGFCGPQQAQEEVGLVHIACVPEASPPETATYHFGDIGREHVLERATAAALALTTRVVRRRRASKPPAGIPVSRCDAPGPLVPPPQPS</sequence>
<comment type="caution">
    <text evidence="3">The sequence shown here is derived from an EMBL/GenBank/DDBJ whole genome shotgun (WGS) entry which is preliminary data.</text>
</comment>
<evidence type="ECO:0000259" key="2">
    <source>
        <dbReference type="Pfam" id="PF02464"/>
    </source>
</evidence>
<name>A0A246JV68_9SPHN</name>
<dbReference type="SUPFAM" id="SSF142433">
    <property type="entry name" value="CinA-like"/>
    <property type="match status" value="1"/>
</dbReference>
<reference evidence="3 4" key="1">
    <citation type="journal article" date="2010" name="Int. J. Syst. Evol. Microbiol.">
        <title>Sphingopyxis bauzanensis sp. nov., a psychrophilic bacterium isolated from soil.</title>
        <authorList>
            <person name="Zhang D.C."/>
            <person name="Liu H.C."/>
            <person name="Xin Y.H."/>
            <person name="Zhou Y.G."/>
            <person name="Schinner F."/>
            <person name="Margesin R."/>
        </authorList>
    </citation>
    <scope>NUCLEOTIDE SEQUENCE [LARGE SCALE GENOMIC DNA]</scope>
    <source>
        <strain evidence="3 4">DSM 22271</strain>
    </source>
</reference>
<dbReference type="AlphaFoldDB" id="A0A246JV68"/>
<dbReference type="Proteomes" id="UP000197361">
    <property type="component" value="Unassembled WGS sequence"/>
</dbReference>
<dbReference type="Pfam" id="PF02464">
    <property type="entry name" value="CinA"/>
    <property type="match status" value="1"/>
</dbReference>
<evidence type="ECO:0000313" key="4">
    <source>
        <dbReference type="Proteomes" id="UP000197361"/>
    </source>
</evidence>
<dbReference type="EMBL" id="NISK01000002">
    <property type="protein sequence ID" value="OWQ96971.1"/>
    <property type="molecule type" value="Genomic_DNA"/>
</dbReference>
<dbReference type="Gene3D" id="3.90.950.20">
    <property type="entry name" value="CinA-like"/>
    <property type="match status" value="1"/>
</dbReference>
<dbReference type="RefSeq" id="WP_088440826.1">
    <property type="nucleotide sequence ID" value="NZ_BMMC01000003.1"/>
</dbReference>
<evidence type="ECO:0000256" key="1">
    <source>
        <dbReference type="SAM" id="MobiDB-lite"/>
    </source>
</evidence>
<dbReference type="InterPro" id="IPR008136">
    <property type="entry name" value="CinA_C"/>
</dbReference>
<protein>
    <submittedName>
        <fullName evidence="3">Damage-inducible protein CinA</fullName>
    </submittedName>
</protein>
<proteinExistence type="predicted"/>
<organism evidence="3 4">
    <name type="scientific">Sphingopyxis bauzanensis</name>
    <dbReference type="NCBI Taxonomy" id="651663"/>
    <lineage>
        <taxon>Bacteria</taxon>
        <taxon>Pseudomonadati</taxon>
        <taxon>Pseudomonadota</taxon>
        <taxon>Alphaproteobacteria</taxon>
        <taxon>Sphingomonadales</taxon>
        <taxon>Sphingomonadaceae</taxon>
        <taxon>Sphingopyxis</taxon>
    </lineage>
</organism>
<dbReference type="NCBIfam" id="TIGR00199">
    <property type="entry name" value="PncC_domain"/>
    <property type="match status" value="1"/>
</dbReference>